<protein>
    <submittedName>
        <fullName evidence="3">Aspartyl protease</fullName>
    </submittedName>
</protein>
<keyword evidence="1" id="KW-0732">Signal</keyword>
<dbReference type="Gene3D" id="2.40.70.10">
    <property type="entry name" value="Acid Proteases"/>
    <property type="match status" value="2"/>
</dbReference>
<dbReference type="SMART" id="SM00228">
    <property type="entry name" value="PDZ"/>
    <property type="match status" value="1"/>
</dbReference>
<accession>A0A327QCB1</accession>
<dbReference type="RefSeq" id="WP_111599147.1">
    <property type="nucleotide sequence ID" value="NZ_QLLL01000007.1"/>
</dbReference>
<feature type="signal peptide" evidence="1">
    <location>
        <begin position="1"/>
        <end position="24"/>
    </location>
</feature>
<dbReference type="InterPro" id="IPR041489">
    <property type="entry name" value="PDZ_6"/>
</dbReference>
<dbReference type="SUPFAM" id="SSF50156">
    <property type="entry name" value="PDZ domain-like"/>
    <property type="match status" value="1"/>
</dbReference>
<dbReference type="GO" id="GO:0008233">
    <property type="term" value="F:peptidase activity"/>
    <property type="evidence" value="ECO:0007669"/>
    <property type="project" value="UniProtKB-KW"/>
</dbReference>
<keyword evidence="4" id="KW-1185">Reference proteome</keyword>
<dbReference type="PROSITE" id="PS50106">
    <property type="entry name" value="PDZ"/>
    <property type="match status" value="1"/>
</dbReference>
<dbReference type="AlphaFoldDB" id="A0A327QCB1"/>
<dbReference type="InterPro" id="IPR021109">
    <property type="entry name" value="Peptidase_aspartic_dom_sf"/>
</dbReference>
<feature type="domain" description="PDZ" evidence="2">
    <location>
        <begin position="309"/>
        <end position="393"/>
    </location>
</feature>
<name>A0A327QCB1_9BACT</name>
<dbReference type="EMBL" id="QLLL01000007">
    <property type="protein sequence ID" value="RAJ01504.1"/>
    <property type="molecule type" value="Genomic_DNA"/>
</dbReference>
<feature type="chain" id="PRO_5016274587" evidence="1">
    <location>
        <begin position="25"/>
        <end position="406"/>
    </location>
</feature>
<sequence>MRYKKLLQPLLLGFLTCLSLYIHAQPKSTPPPQKDAELLTTFKFQQFYGGVVVIMATLSDKPDTLQFILDTGSAGISLDTLTAVRLGLKLSPSDKIVRGLVAAKNLWFAENHTLHLPGLDVDTLDFHINDYELISQVYGIQVDGIIGYSFLNRYIVQVDYDTEEIRVYSKGKFKYPRGGYILKPTALSSIPVVTAPIRNNNNTADGRYYFDTGAGMCLLLSTAYMKDSSVMPHRKSKVIQTEAQGLGGKMSMYLTTIKEFKLGIYNFRNVPTYMFDDITNITSYPFLAGMVGNDLLRRFNLTLNYEKKEIYLMPNSHFRDPFDYSYTGLVIYLINGQIMVTDVIKGSPAEKAGIKPGDEILAVNNNFSSNLQVLRDQLKNVGSKATLLITRQGELMMKKMTVKSIL</sequence>
<dbReference type="Proteomes" id="UP000249547">
    <property type="component" value="Unassembled WGS sequence"/>
</dbReference>
<dbReference type="OrthoDB" id="3521766at2"/>
<organism evidence="3 4">
    <name type="scientific">Chitinophaga skermanii</name>
    <dbReference type="NCBI Taxonomy" id="331697"/>
    <lineage>
        <taxon>Bacteria</taxon>
        <taxon>Pseudomonadati</taxon>
        <taxon>Bacteroidota</taxon>
        <taxon>Chitinophagia</taxon>
        <taxon>Chitinophagales</taxon>
        <taxon>Chitinophagaceae</taxon>
        <taxon>Chitinophaga</taxon>
    </lineage>
</organism>
<reference evidence="3 4" key="1">
    <citation type="submission" date="2018-06" db="EMBL/GenBank/DDBJ databases">
        <title>Genomic Encyclopedia of Archaeal and Bacterial Type Strains, Phase II (KMG-II): from individual species to whole genera.</title>
        <authorList>
            <person name="Goeker M."/>
        </authorList>
    </citation>
    <scope>NUCLEOTIDE SEQUENCE [LARGE SCALE GENOMIC DNA]</scope>
    <source>
        <strain evidence="3 4">DSM 23857</strain>
    </source>
</reference>
<gene>
    <name evidence="3" type="ORF">LX64_03719</name>
</gene>
<proteinExistence type="predicted"/>
<keyword evidence="3" id="KW-0378">Hydrolase</keyword>
<evidence type="ECO:0000313" key="3">
    <source>
        <dbReference type="EMBL" id="RAJ01504.1"/>
    </source>
</evidence>
<dbReference type="InterPro" id="IPR036034">
    <property type="entry name" value="PDZ_sf"/>
</dbReference>
<comment type="caution">
    <text evidence="3">The sequence shown here is derived from an EMBL/GenBank/DDBJ whole genome shotgun (WGS) entry which is preliminary data.</text>
</comment>
<dbReference type="Gene3D" id="2.30.42.10">
    <property type="match status" value="1"/>
</dbReference>
<keyword evidence="3" id="KW-0645">Protease</keyword>
<evidence type="ECO:0000313" key="4">
    <source>
        <dbReference type="Proteomes" id="UP000249547"/>
    </source>
</evidence>
<dbReference type="GO" id="GO:0006508">
    <property type="term" value="P:proteolysis"/>
    <property type="evidence" value="ECO:0007669"/>
    <property type="project" value="UniProtKB-KW"/>
</dbReference>
<evidence type="ECO:0000256" key="1">
    <source>
        <dbReference type="SAM" id="SignalP"/>
    </source>
</evidence>
<dbReference type="Pfam" id="PF17820">
    <property type="entry name" value="PDZ_6"/>
    <property type="match status" value="1"/>
</dbReference>
<evidence type="ECO:0000259" key="2">
    <source>
        <dbReference type="PROSITE" id="PS50106"/>
    </source>
</evidence>
<dbReference type="InterPro" id="IPR001478">
    <property type="entry name" value="PDZ"/>
</dbReference>
<dbReference type="Pfam" id="PF13650">
    <property type="entry name" value="Asp_protease_2"/>
    <property type="match status" value="1"/>
</dbReference>